<evidence type="ECO:0000313" key="2">
    <source>
        <dbReference type="EMBL" id="GAA3582847.1"/>
    </source>
</evidence>
<feature type="transmembrane region" description="Helical" evidence="1">
    <location>
        <begin position="134"/>
        <end position="152"/>
    </location>
</feature>
<gene>
    <name evidence="2" type="ORF">GCM10022222_79550</name>
</gene>
<keyword evidence="3" id="KW-1185">Reference proteome</keyword>
<evidence type="ECO:0008006" key="4">
    <source>
        <dbReference type="Google" id="ProtNLM"/>
    </source>
</evidence>
<name>A0ABP6YFW6_9PSEU</name>
<feature type="transmembrane region" description="Helical" evidence="1">
    <location>
        <begin position="6"/>
        <end position="31"/>
    </location>
</feature>
<organism evidence="2 3">
    <name type="scientific">Amycolatopsis ultiminotia</name>
    <dbReference type="NCBI Taxonomy" id="543629"/>
    <lineage>
        <taxon>Bacteria</taxon>
        <taxon>Bacillati</taxon>
        <taxon>Actinomycetota</taxon>
        <taxon>Actinomycetes</taxon>
        <taxon>Pseudonocardiales</taxon>
        <taxon>Pseudonocardiaceae</taxon>
        <taxon>Amycolatopsis</taxon>
    </lineage>
</organism>
<evidence type="ECO:0000313" key="3">
    <source>
        <dbReference type="Proteomes" id="UP001500689"/>
    </source>
</evidence>
<dbReference type="Pfam" id="PF08592">
    <property type="entry name" value="Anthrone_oxy"/>
    <property type="match status" value="1"/>
</dbReference>
<keyword evidence="1" id="KW-0472">Membrane</keyword>
<dbReference type="EMBL" id="BAAAZN010000027">
    <property type="protein sequence ID" value="GAA3582847.1"/>
    <property type="molecule type" value="Genomic_DNA"/>
</dbReference>
<feature type="transmembrane region" description="Helical" evidence="1">
    <location>
        <begin position="76"/>
        <end position="97"/>
    </location>
</feature>
<dbReference type="Proteomes" id="UP001500689">
    <property type="component" value="Unassembled WGS sequence"/>
</dbReference>
<accession>A0ABP6YFW6</accession>
<feature type="transmembrane region" description="Helical" evidence="1">
    <location>
        <begin position="52"/>
        <end position="70"/>
    </location>
</feature>
<keyword evidence="1" id="KW-0812">Transmembrane</keyword>
<protein>
    <recommendedName>
        <fullName evidence="4">DUF1772 domain-containing protein</fullName>
    </recommendedName>
</protein>
<sequence>MTGFVFPLVLLANGLASGVLIWGLLGGWPLMRSLSNERYVQLHAFFATRYDPFMPACMLVTIAGDALLGWRLPGGASVVLVVAAAALTGCGIVVSLVKNVPVNKWVLSLDPENLPADFPERDPRMGWGWWNRQRSLLVIAAFLANCVALGLVL</sequence>
<evidence type="ECO:0000256" key="1">
    <source>
        <dbReference type="SAM" id="Phobius"/>
    </source>
</evidence>
<dbReference type="InterPro" id="IPR013901">
    <property type="entry name" value="Anthrone_oxy"/>
</dbReference>
<dbReference type="RefSeq" id="WP_344868619.1">
    <property type="nucleotide sequence ID" value="NZ_BAAAZN010000027.1"/>
</dbReference>
<proteinExistence type="predicted"/>
<comment type="caution">
    <text evidence="2">The sequence shown here is derived from an EMBL/GenBank/DDBJ whole genome shotgun (WGS) entry which is preliminary data.</text>
</comment>
<keyword evidence="1" id="KW-1133">Transmembrane helix</keyword>
<reference evidence="3" key="1">
    <citation type="journal article" date="2019" name="Int. J. Syst. Evol. Microbiol.">
        <title>The Global Catalogue of Microorganisms (GCM) 10K type strain sequencing project: providing services to taxonomists for standard genome sequencing and annotation.</title>
        <authorList>
            <consortium name="The Broad Institute Genomics Platform"/>
            <consortium name="The Broad Institute Genome Sequencing Center for Infectious Disease"/>
            <person name="Wu L."/>
            <person name="Ma J."/>
        </authorList>
    </citation>
    <scope>NUCLEOTIDE SEQUENCE [LARGE SCALE GENOMIC DNA]</scope>
    <source>
        <strain evidence="3">JCM 16898</strain>
    </source>
</reference>